<organism evidence="1 2">
    <name type="scientific">Meloidogyne graminicola</name>
    <dbReference type="NCBI Taxonomy" id="189291"/>
    <lineage>
        <taxon>Eukaryota</taxon>
        <taxon>Metazoa</taxon>
        <taxon>Ecdysozoa</taxon>
        <taxon>Nematoda</taxon>
        <taxon>Chromadorea</taxon>
        <taxon>Rhabditida</taxon>
        <taxon>Tylenchina</taxon>
        <taxon>Tylenchomorpha</taxon>
        <taxon>Tylenchoidea</taxon>
        <taxon>Meloidogynidae</taxon>
        <taxon>Meloidogyninae</taxon>
        <taxon>Meloidogyne</taxon>
    </lineage>
</organism>
<evidence type="ECO:0000313" key="1">
    <source>
        <dbReference type="EMBL" id="KAF7632892.1"/>
    </source>
</evidence>
<protein>
    <submittedName>
        <fullName evidence="1">Uncharacterized protein</fullName>
    </submittedName>
</protein>
<dbReference type="EMBL" id="JABEBT010000091">
    <property type="protein sequence ID" value="KAF7632892.1"/>
    <property type="molecule type" value="Genomic_DNA"/>
</dbReference>
<accession>A0A8S9ZI37</accession>
<name>A0A8S9ZI37_9BILA</name>
<dbReference type="AlphaFoldDB" id="A0A8S9ZI37"/>
<keyword evidence="2" id="KW-1185">Reference proteome</keyword>
<gene>
    <name evidence="1" type="ORF">Mgra_00007751</name>
</gene>
<dbReference type="Proteomes" id="UP000605970">
    <property type="component" value="Unassembled WGS sequence"/>
</dbReference>
<evidence type="ECO:0000313" key="2">
    <source>
        <dbReference type="Proteomes" id="UP000605970"/>
    </source>
</evidence>
<sequence length="111" mass="12680">MLSSNHNLILLVEFNGQKIGEYYSDASVTLHGSVNFFCRNFYRVIQQNINQELTQQKRSLSPISCTTGDDPFVGENITNTRRASELSVSVPGLQQRRKSEFLVPLEPHFEF</sequence>
<comment type="caution">
    <text evidence="1">The sequence shown here is derived from an EMBL/GenBank/DDBJ whole genome shotgun (WGS) entry which is preliminary data.</text>
</comment>
<reference evidence="1" key="1">
    <citation type="journal article" date="2020" name="Ecol. Evol.">
        <title>Genome structure and content of the rice root-knot nematode (Meloidogyne graminicola).</title>
        <authorList>
            <person name="Phan N.T."/>
            <person name="Danchin E.G.J."/>
            <person name="Klopp C."/>
            <person name="Perfus-Barbeoch L."/>
            <person name="Kozlowski D.K."/>
            <person name="Koutsovoulos G.D."/>
            <person name="Lopez-Roques C."/>
            <person name="Bouchez O."/>
            <person name="Zahm M."/>
            <person name="Besnard G."/>
            <person name="Bellafiore S."/>
        </authorList>
    </citation>
    <scope>NUCLEOTIDE SEQUENCE</scope>
    <source>
        <strain evidence="1">VN-18</strain>
    </source>
</reference>
<proteinExistence type="predicted"/>